<keyword evidence="1" id="KW-0805">Transcription regulation</keyword>
<dbReference type="EMBL" id="JARTLD010000066">
    <property type="protein sequence ID" value="MED5020406.1"/>
    <property type="molecule type" value="Genomic_DNA"/>
</dbReference>
<dbReference type="SMART" id="SM00342">
    <property type="entry name" value="HTH_ARAC"/>
    <property type="match status" value="1"/>
</dbReference>
<dbReference type="Pfam" id="PF02311">
    <property type="entry name" value="AraC_binding"/>
    <property type="match status" value="1"/>
</dbReference>
<dbReference type="Pfam" id="PF12833">
    <property type="entry name" value="HTH_18"/>
    <property type="match status" value="1"/>
</dbReference>
<accession>A0ABU6PZV4</accession>
<dbReference type="SUPFAM" id="SSF51215">
    <property type="entry name" value="Regulatory protein AraC"/>
    <property type="match status" value="1"/>
</dbReference>
<comment type="caution">
    <text evidence="5">The sequence shown here is derived from an EMBL/GenBank/DDBJ whole genome shotgun (WGS) entry which is preliminary data.</text>
</comment>
<dbReference type="SUPFAM" id="SSF46689">
    <property type="entry name" value="Homeodomain-like"/>
    <property type="match status" value="2"/>
</dbReference>
<organism evidence="5 6">
    <name type="scientific">Paenibacillus chibensis</name>
    <dbReference type="NCBI Taxonomy" id="59846"/>
    <lineage>
        <taxon>Bacteria</taxon>
        <taxon>Bacillati</taxon>
        <taxon>Bacillota</taxon>
        <taxon>Bacilli</taxon>
        <taxon>Bacillales</taxon>
        <taxon>Paenibacillaceae</taxon>
        <taxon>Paenibacillus</taxon>
    </lineage>
</organism>
<dbReference type="PANTHER" id="PTHR43280">
    <property type="entry name" value="ARAC-FAMILY TRANSCRIPTIONAL REGULATOR"/>
    <property type="match status" value="1"/>
</dbReference>
<evidence type="ECO:0000256" key="2">
    <source>
        <dbReference type="ARBA" id="ARBA00023125"/>
    </source>
</evidence>
<evidence type="ECO:0000256" key="1">
    <source>
        <dbReference type="ARBA" id="ARBA00023015"/>
    </source>
</evidence>
<evidence type="ECO:0000313" key="5">
    <source>
        <dbReference type="EMBL" id="MED5020406.1"/>
    </source>
</evidence>
<protein>
    <submittedName>
        <fullName evidence="5">AraC family transcriptional regulator</fullName>
    </submittedName>
</protein>
<dbReference type="InterPro" id="IPR003313">
    <property type="entry name" value="AraC-bd"/>
</dbReference>
<keyword evidence="3" id="KW-0804">Transcription</keyword>
<dbReference type="InterPro" id="IPR018062">
    <property type="entry name" value="HTH_AraC-typ_CS"/>
</dbReference>
<evidence type="ECO:0000313" key="6">
    <source>
        <dbReference type="Proteomes" id="UP001343257"/>
    </source>
</evidence>
<feature type="domain" description="HTH araC/xylS-type" evidence="4">
    <location>
        <begin position="154"/>
        <end position="252"/>
    </location>
</feature>
<dbReference type="Gene3D" id="2.60.120.10">
    <property type="entry name" value="Jelly Rolls"/>
    <property type="match status" value="1"/>
</dbReference>
<dbReference type="PANTHER" id="PTHR43280:SF2">
    <property type="entry name" value="HTH-TYPE TRANSCRIPTIONAL REGULATOR EXSA"/>
    <property type="match status" value="1"/>
</dbReference>
<dbReference type="InterPro" id="IPR014710">
    <property type="entry name" value="RmlC-like_jellyroll"/>
</dbReference>
<dbReference type="Proteomes" id="UP001343257">
    <property type="component" value="Unassembled WGS sequence"/>
</dbReference>
<dbReference type="Gene3D" id="1.10.10.60">
    <property type="entry name" value="Homeodomain-like"/>
    <property type="match status" value="2"/>
</dbReference>
<proteinExistence type="predicted"/>
<dbReference type="PROSITE" id="PS01124">
    <property type="entry name" value="HTH_ARAC_FAMILY_2"/>
    <property type="match status" value="1"/>
</dbReference>
<dbReference type="InterPro" id="IPR009057">
    <property type="entry name" value="Homeodomain-like_sf"/>
</dbReference>
<keyword evidence="6" id="KW-1185">Reference proteome</keyword>
<name>A0ABU6PZV4_9BACL</name>
<gene>
    <name evidence="5" type="ORF">P9847_24360</name>
</gene>
<evidence type="ECO:0000256" key="3">
    <source>
        <dbReference type="ARBA" id="ARBA00023163"/>
    </source>
</evidence>
<reference evidence="5 6" key="1">
    <citation type="submission" date="2023-03" db="EMBL/GenBank/DDBJ databases">
        <title>Bacillus Genome Sequencing.</title>
        <authorList>
            <person name="Dunlap C."/>
        </authorList>
    </citation>
    <scope>NUCLEOTIDE SEQUENCE [LARGE SCALE GENOMIC DNA]</scope>
    <source>
        <strain evidence="5 6">NRS-52</strain>
    </source>
</reference>
<dbReference type="PROSITE" id="PS00041">
    <property type="entry name" value="HTH_ARAC_FAMILY_1"/>
    <property type="match status" value="1"/>
</dbReference>
<dbReference type="InterPro" id="IPR037923">
    <property type="entry name" value="HTH-like"/>
</dbReference>
<evidence type="ECO:0000259" key="4">
    <source>
        <dbReference type="PROSITE" id="PS01124"/>
    </source>
</evidence>
<dbReference type="RefSeq" id="WP_328281775.1">
    <property type="nucleotide sequence ID" value="NZ_JARTLD010000066.1"/>
</dbReference>
<dbReference type="InterPro" id="IPR018060">
    <property type="entry name" value="HTH_AraC"/>
</dbReference>
<keyword evidence="2" id="KW-0238">DNA-binding</keyword>
<sequence length="259" mass="29496">MSVNFDHNIPDWRTQLETIPYNVLVVVREGQVRYEINGQVTDAEAGDVLFIPRGARRAGENLSGIPHQKHTVLFTCEPGAKTGIPFLDQGQFVRFRLSPIEYAFHRCDKLYEEMRGGRSYRSIICLGILQELLGMIARELDKPALAPIKLKYADTMKDFLLEHYREQIEITRLAALIGRSPSYASAVFKEVHGRSPIRYMHQLRMLEACSLLLGSDMTVVGISQYLGYYDTSYFHRVFKKHCGQSPTEYVAQGSASISW</sequence>